<dbReference type="InterPro" id="IPR001045">
    <property type="entry name" value="Spermi_synthase"/>
</dbReference>
<dbReference type="InterPro" id="IPR029063">
    <property type="entry name" value="SAM-dependent_MTases_sf"/>
</dbReference>
<evidence type="ECO:0000256" key="2">
    <source>
        <dbReference type="ARBA" id="ARBA00022679"/>
    </source>
</evidence>
<dbReference type="Pfam" id="PF01564">
    <property type="entry name" value="Spermine_synth"/>
    <property type="match status" value="1"/>
</dbReference>
<dbReference type="HAMAP" id="MF_00198">
    <property type="entry name" value="Spermidine_synth"/>
    <property type="match status" value="1"/>
</dbReference>
<dbReference type="InterPro" id="IPR035246">
    <property type="entry name" value="Spermidine_synt_N"/>
</dbReference>
<keyword evidence="2 3" id="KW-0808">Transferase</keyword>
<dbReference type="Pfam" id="PF17284">
    <property type="entry name" value="Spermine_synt_N"/>
    <property type="match status" value="1"/>
</dbReference>
<dbReference type="GO" id="GO:0004766">
    <property type="term" value="F:spermidine synthase activity"/>
    <property type="evidence" value="ECO:0007669"/>
    <property type="project" value="TreeGrafter"/>
</dbReference>
<dbReference type="AlphaFoldDB" id="A0A8J5XGJ4"/>
<evidence type="ECO:0000313" key="5">
    <source>
        <dbReference type="EMBL" id="KAG8468446.1"/>
    </source>
</evidence>
<comment type="caution">
    <text evidence="5">The sequence shown here is derived from an EMBL/GenBank/DDBJ whole genome shotgun (WGS) entry which is preliminary data.</text>
</comment>
<dbReference type="OrthoDB" id="434609at2759"/>
<accession>A0A8J5XGJ4</accession>
<comment type="similarity">
    <text evidence="1">Belongs to the spermidine/spermine synthase family.</text>
</comment>
<evidence type="ECO:0000256" key="3">
    <source>
        <dbReference type="PROSITE-ProRule" id="PRU00354"/>
    </source>
</evidence>
<dbReference type="Gene3D" id="3.40.50.150">
    <property type="entry name" value="Vaccinia Virus protein VP39"/>
    <property type="match status" value="1"/>
</dbReference>
<dbReference type="Proteomes" id="UP000751190">
    <property type="component" value="Unassembled WGS sequence"/>
</dbReference>
<dbReference type="PROSITE" id="PS51257">
    <property type="entry name" value="PROKAR_LIPOPROTEIN"/>
    <property type="match status" value="1"/>
</dbReference>
<dbReference type="InterPro" id="IPR030374">
    <property type="entry name" value="PABS"/>
</dbReference>
<organism evidence="5 6">
    <name type="scientific">Diacronema lutheri</name>
    <name type="common">Unicellular marine alga</name>
    <name type="synonym">Monochrysis lutheri</name>
    <dbReference type="NCBI Taxonomy" id="2081491"/>
    <lineage>
        <taxon>Eukaryota</taxon>
        <taxon>Haptista</taxon>
        <taxon>Haptophyta</taxon>
        <taxon>Pavlovophyceae</taxon>
        <taxon>Pavlovales</taxon>
        <taxon>Pavlovaceae</taxon>
        <taxon>Diacronema</taxon>
    </lineage>
</organism>
<dbReference type="GO" id="GO:0008295">
    <property type="term" value="P:spermidine biosynthetic process"/>
    <property type="evidence" value="ECO:0007669"/>
    <property type="project" value="TreeGrafter"/>
</dbReference>
<feature type="active site" description="Proton acceptor" evidence="3">
    <location>
        <position position="211"/>
    </location>
</feature>
<name>A0A8J5XGJ4_DIALT</name>
<keyword evidence="3" id="KW-0620">Polyamine biosynthesis</keyword>
<dbReference type="Gene3D" id="2.30.140.10">
    <property type="entry name" value="Spermidine synthase, tetramerisation domain"/>
    <property type="match status" value="1"/>
</dbReference>
<dbReference type="PANTHER" id="PTHR11558:SF11">
    <property type="entry name" value="SPERMIDINE SYNTHASE"/>
    <property type="match status" value="1"/>
</dbReference>
<gene>
    <name evidence="5" type="ORF">KFE25_013529</name>
</gene>
<dbReference type="PANTHER" id="PTHR11558">
    <property type="entry name" value="SPERMIDINE/SPERMINE SYNTHASE"/>
    <property type="match status" value="1"/>
</dbReference>
<dbReference type="SUPFAM" id="SSF53335">
    <property type="entry name" value="S-adenosyl-L-methionine-dependent methyltransferases"/>
    <property type="match status" value="1"/>
</dbReference>
<dbReference type="PROSITE" id="PS51006">
    <property type="entry name" value="PABS_2"/>
    <property type="match status" value="1"/>
</dbReference>
<sequence>MSSPRRIGHLLRRHRGTLIATGVGVLLGCALHARLTPLCPEGAACIFGPPGVQPYVEYAEIPSFWAVYDVQRILHEVRSAFQHIVVYETYFHGRILTIDGALMITERDERNYHEMLAHVPLNYLPAAQRVLVVGGGDGGTVTQVVRHAAVREVVWVEIDELVVRTARRFFPKVSAGADDQRVKLAVRNAAHWVAEQQFSADGGGLDVVLIDSTDFNQAEPLFSIHFYASLKRLMSERSILCLNADSPQWGQVRLVQFVDRLTPLFRHVHVYQSFQPTYSSGHYAFIFASDTVHPTQSAIDWTAWDELLIDTRYYTPDVHYGAFMLTAQVGGVLRQPAPRLADVRSFWSAPRPSTSSAVPARPSHSD</sequence>
<feature type="domain" description="PABS" evidence="4">
    <location>
        <begin position="52"/>
        <end position="290"/>
    </location>
</feature>
<keyword evidence="6" id="KW-1185">Reference proteome</keyword>
<evidence type="ECO:0000313" key="6">
    <source>
        <dbReference type="Proteomes" id="UP000751190"/>
    </source>
</evidence>
<evidence type="ECO:0000259" key="4">
    <source>
        <dbReference type="PROSITE" id="PS51006"/>
    </source>
</evidence>
<reference evidence="5" key="1">
    <citation type="submission" date="2021-05" db="EMBL/GenBank/DDBJ databases">
        <title>The genome of the haptophyte Pavlova lutheri (Diacronema luteri, Pavlovales) - a model for lipid biosynthesis in eukaryotic algae.</title>
        <authorList>
            <person name="Hulatt C.J."/>
            <person name="Posewitz M.C."/>
        </authorList>
    </citation>
    <scope>NUCLEOTIDE SEQUENCE</scope>
    <source>
        <strain evidence="5">NIVA-4/92</strain>
    </source>
</reference>
<dbReference type="EMBL" id="JAGTXO010000004">
    <property type="protein sequence ID" value="KAG8468446.1"/>
    <property type="molecule type" value="Genomic_DNA"/>
</dbReference>
<proteinExistence type="inferred from homology"/>
<dbReference type="InterPro" id="IPR037163">
    <property type="entry name" value="Spermidine_synt_N_sf"/>
</dbReference>
<protein>
    <recommendedName>
        <fullName evidence="4">PABS domain-containing protein</fullName>
    </recommendedName>
</protein>
<evidence type="ECO:0000256" key="1">
    <source>
        <dbReference type="ARBA" id="ARBA00007867"/>
    </source>
</evidence>
<dbReference type="GO" id="GO:0005829">
    <property type="term" value="C:cytosol"/>
    <property type="evidence" value="ECO:0007669"/>
    <property type="project" value="TreeGrafter"/>
</dbReference>
<dbReference type="NCBIfam" id="NF002010">
    <property type="entry name" value="PRK00811.1"/>
    <property type="match status" value="1"/>
</dbReference>